<dbReference type="Proteomes" id="UP001223586">
    <property type="component" value="Unassembled WGS sequence"/>
</dbReference>
<comment type="caution">
    <text evidence="1">The sequence shown here is derived from an EMBL/GenBank/DDBJ whole genome shotgun (WGS) entry which is preliminary data.</text>
</comment>
<dbReference type="EMBL" id="JAUSTT010000019">
    <property type="protein sequence ID" value="MDQ0177135.1"/>
    <property type="molecule type" value="Genomic_DNA"/>
</dbReference>
<proteinExistence type="predicted"/>
<gene>
    <name evidence="1" type="ORF">J2S08_003014</name>
</gene>
<protein>
    <submittedName>
        <fullName evidence="1">Uncharacterized protein</fullName>
    </submittedName>
</protein>
<dbReference type="RefSeq" id="WP_307230875.1">
    <property type="nucleotide sequence ID" value="NZ_JAUSTT010000019.1"/>
</dbReference>
<reference evidence="1 2" key="1">
    <citation type="submission" date="2023-07" db="EMBL/GenBank/DDBJ databases">
        <title>Genomic Encyclopedia of Type Strains, Phase IV (KMG-IV): sequencing the most valuable type-strain genomes for metagenomic binning, comparative biology and taxonomic classification.</title>
        <authorList>
            <person name="Goeker M."/>
        </authorList>
    </citation>
    <scope>NUCLEOTIDE SEQUENCE [LARGE SCALE GENOMIC DNA]</scope>
    <source>
        <strain evidence="1 2">DSM 23837</strain>
    </source>
</reference>
<evidence type="ECO:0000313" key="2">
    <source>
        <dbReference type="Proteomes" id="UP001223586"/>
    </source>
</evidence>
<evidence type="ECO:0000313" key="1">
    <source>
        <dbReference type="EMBL" id="MDQ0177135.1"/>
    </source>
</evidence>
<organism evidence="1 2">
    <name type="scientific">Bacillus chungangensis</name>
    <dbReference type="NCBI Taxonomy" id="587633"/>
    <lineage>
        <taxon>Bacteria</taxon>
        <taxon>Bacillati</taxon>
        <taxon>Bacillota</taxon>
        <taxon>Bacilli</taxon>
        <taxon>Bacillales</taxon>
        <taxon>Bacillaceae</taxon>
        <taxon>Bacillus</taxon>
    </lineage>
</organism>
<sequence>MKRGIPNEEKTGEKTDGACVGISDGYGSLRTYTSWSSRSS</sequence>
<name>A0ABT9WWL9_9BACI</name>
<accession>A0ABT9WWL9</accession>
<keyword evidence="2" id="KW-1185">Reference proteome</keyword>